<reference evidence="2 3" key="1">
    <citation type="submission" date="2020-10" db="EMBL/GenBank/DDBJ databases">
        <authorList>
            <person name="Castelo-Branco R."/>
            <person name="Eusebio N."/>
            <person name="Adriana R."/>
            <person name="Vieira A."/>
            <person name="Brugerolle De Fraissinette N."/>
            <person name="Rezende De Castro R."/>
            <person name="Schneider M.P."/>
            <person name="Vasconcelos V."/>
            <person name="Leao P.N."/>
        </authorList>
    </citation>
    <scope>NUCLEOTIDE SEQUENCE [LARGE SCALE GENOMIC DNA]</scope>
    <source>
        <strain evidence="2 3">LEGE 06226</strain>
    </source>
</reference>
<dbReference type="Pfam" id="PF09604">
    <property type="entry name" value="Potass_KdpF"/>
    <property type="match status" value="1"/>
</dbReference>
<organism evidence="2 3">
    <name type="scientific">Planktothrix mougeotii LEGE 06226</name>
    <dbReference type="NCBI Taxonomy" id="1828728"/>
    <lineage>
        <taxon>Bacteria</taxon>
        <taxon>Bacillati</taxon>
        <taxon>Cyanobacteriota</taxon>
        <taxon>Cyanophyceae</taxon>
        <taxon>Oscillatoriophycideae</taxon>
        <taxon>Oscillatoriales</taxon>
        <taxon>Microcoleaceae</taxon>
        <taxon>Planktothrix</taxon>
    </lineage>
</organism>
<evidence type="ECO:0000313" key="2">
    <source>
        <dbReference type="EMBL" id="MBE9143337.1"/>
    </source>
</evidence>
<keyword evidence="1" id="KW-0472">Membrane</keyword>
<name>A0ABR9UA69_9CYAN</name>
<keyword evidence="1" id="KW-0812">Transmembrane</keyword>
<accession>A0ABR9UA69</accession>
<keyword evidence="3" id="KW-1185">Reference proteome</keyword>
<dbReference type="EMBL" id="JADEWU010000015">
    <property type="protein sequence ID" value="MBE9143337.1"/>
    <property type="molecule type" value="Genomic_DNA"/>
</dbReference>
<dbReference type="Proteomes" id="UP000640725">
    <property type="component" value="Unassembled WGS sequence"/>
</dbReference>
<protein>
    <submittedName>
        <fullName evidence="2">Potassium-transporting ATPase subunit F</fullName>
    </submittedName>
</protein>
<feature type="transmembrane region" description="Helical" evidence="1">
    <location>
        <begin position="28"/>
        <end position="48"/>
    </location>
</feature>
<evidence type="ECO:0000313" key="3">
    <source>
        <dbReference type="Proteomes" id="UP000640725"/>
    </source>
</evidence>
<dbReference type="RefSeq" id="WP_193868931.1">
    <property type="nucleotide sequence ID" value="NZ_JADEWU010000015.1"/>
</dbReference>
<feature type="transmembrane region" description="Helical" evidence="1">
    <location>
        <begin position="60"/>
        <end position="82"/>
    </location>
</feature>
<comment type="caution">
    <text evidence="2">The sequence shown here is derived from an EMBL/GenBank/DDBJ whole genome shotgun (WGS) entry which is preliminary data.</text>
</comment>
<keyword evidence="1" id="KW-1133">Transmembrane helix</keyword>
<dbReference type="InterPro" id="IPR011726">
    <property type="entry name" value="KdpF"/>
</dbReference>
<gene>
    <name evidence="2" type="ORF">IQ236_08875</name>
</gene>
<evidence type="ECO:0000256" key="1">
    <source>
        <dbReference type="SAM" id="Phobius"/>
    </source>
</evidence>
<sequence length="87" mass="9835">MKTLDDFNSILPREVKEIISLIKTKRNLLPLSLFFLLSSNLIFAPLIYAATGEEITRKTAWAIGVLILVTIAIAFYLLAVILQPERF</sequence>
<proteinExistence type="predicted"/>